<reference evidence="13 14" key="1">
    <citation type="submission" date="2019-01" db="EMBL/GenBank/DDBJ databases">
        <title>Intercellular communication is required for trap formation in the nematode-trapping fungus Duddingtonia flagrans.</title>
        <authorList>
            <person name="Youssar L."/>
            <person name="Wernet V."/>
            <person name="Hensel N."/>
            <person name="Hildebrandt H.-G."/>
            <person name="Fischer R."/>
        </authorList>
    </citation>
    <scope>NUCLEOTIDE SEQUENCE [LARGE SCALE GENOMIC DNA]</scope>
    <source>
        <strain evidence="13 14">CBS H-5679</strain>
    </source>
</reference>
<dbReference type="GO" id="GO:0005829">
    <property type="term" value="C:cytosol"/>
    <property type="evidence" value="ECO:0007669"/>
    <property type="project" value="TreeGrafter"/>
</dbReference>
<dbReference type="InterPro" id="IPR002307">
    <property type="entry name" value="Tyr-tRNA-ligase"/>
</dbReference>
<evidence type="ECO:0000259" key="12">
    <source>
        <dbReference type="Pfam" id="PF22421"/>
    </source>
</evidence>
<dbReference type="Pfam" id="PF00579">
    <property type="entry name" value="tRNA-synt_1b"/>
    <property type="match status" value="1"/>
</dbReference>
<proteinExistence type="inferred from homology"/>
<evidence type="ECO:0000256" key="7">
    <source>
        <dbReference type="ARBA" id="ARBA00023146"/>
    </source>
</evidence>
<dbReference type="OrthoDB" id="337870at2759"/>
<dbReference type="GO" id="GO:0003723">
    <property type="term" value="F:RNA binding"/>
    <property type="evidence" value="ECO:0007669"/>
    <property type="project" value="UniProtKB-KW"/>
</dbReference>
<evidence type="ECO:0000313" key="14">
    <source>
        <dbReference type="Proteomes" id="UP000283090"/>
    </source>
</evidence>
<dbReference type="NCBIfam" id="TIGR00234">
    <property type="entry name" value="tyrS"/>
    <property type="match status" value="1"/>
</dbReference>
<dbReference type="CDD" id="cd00805">
    <property type="entry name" value="TyrRS_core"/>
    <property type="match status" value="1"/>
</dbReference>
<name>A0A437ABV4_ARTFL</name>
<comment type="caution">
    <text evidence="13">The sequence shown here is derived from an EMBL/GenBank/DDBJ whole genome shotgun (WGS) entry which is preliminary data.</text>
</comment>
<evidence type="ECO:0000313" key="13">
    <source>
        <dbReference type="EMBL" id="RVD88327.1"/>
    </source>
</evidence>
<evidence type="ECO:0000256" key="2">
    <source>
        <dbReference type="ARBA" id="ARBA00022598"/>
    </source>
</evidence>
<dbReference type="Gene3D" id="3.40.50.620">
    <property type="entry name" value="HUPs"/>
    <property type="match status" value="1"/>
</dbReference>
<dbReference type="GO" id="GO:0006437">
    <property type="term" value="P:tyrosyl-tRNA aminoacylation"/>
    <property type="evidence" value="ECO:0007669"/>
    <property type="project" value="InterPro"/>
</dbReference>
<dbReference type="VEuPathDB" id="FungiDB:DFL_002516"/>
<evidence type="ECO:0000256" key="3">
    <source>
        <dbReference type="ARBA" id="ARBA00022741"/>
    </source>
</evidence>
<dbReference type="GeneID" id="93584827"/>
<evidence type="ECO:0000256" key="11">
    <source>
        <dbReference type="SAM" id="MobiDB-lite"/>
    </source>
</evidence>
<dbReference type="Gene3D" id="3.10.290.10">
    <property type="entry name" value="RNA-binding S4 domain"/>
    <property type="match status" value="1"/>
</dbReference>
<dbReference type="InterPro" id="IPR036986">
    <property type="entry name" value="S4_RNA-bd_sf"/>
</dbReference>
<keyword evidence="14" id="KW-1185">Reference proteome</keyword>
<keyword evidence="2 10" id="KW-0436">Ligase</keyword>
<organism evidence="13 14">
    <name type="scientific">Arthrobotrys flagrans</name>
    <name type="common">Nematode-trapping fungus</name>
    <name type="synonym">Trichothecium flagrans</name>
    <dbReference type="NCBI Taxonomy" id="97331"/>
    <lineage>
        <taxon>Eukaryota</taxon>
        <taxon>Fungi</taxon>
        <taxon>Dikarya</taxon>
        <taxon>Ascomycota</taxon>
        <taxon>Pezizomycotina</taxon>
        <taxon>Orbiliomycetes</taxon>
        <taxon>Orbiliales</taxon>
        <taxon>Orbiliaceae</taxon>
        <taxon>Arthrobotrys</taxon>
    </lineage>
</organism>
<evidence type="ECO:0000256" key="6">
    <source>
        <dbReference type="ARBA" id="ARBA00022917"/>
    </source>
</evidence>
<dbReference type="GO" id="GO:0004831">
    <property type="term" value="F:tyrosine-tRNA ligase activity"/>
    <property type="evidence" value="ECO:0007669"/>
    <property type="project" value="UniProtKB-EC"/>
</dbReference>
<feature type="compositionally biased region" description="Basic and acidic residues" evidence="11">
    <location>
        <begin position="609"/>
        <end position="666"/>
    </location>
</feature>
<dbReference type="EMBL" id="SAEB01000003">
    <property type="protein sequence ID" value="RVD88327.1"/>
    <property type="molecule type" value="Genomic_DNA"/>
</dbReference>
<dbReference type="Proteomes" id="UP000283090">
    <property type="component" value="Unassembled WGS sequence"/>
</dbReference>
<evidence type="ECO:0000256" key="9">
    <source>
        <dbReference type="ARBA" id="ARBA00048248"/>
    </source>
</evidence>
<keyword evidence="4 10" id="KW-0067">ATP-binding</keyword>
<evidence type="ECO:0000256" key="5">
    <source>
        <dbReference type="ARBA" id="ARBA00022884"/>
    </source>
</evidence>
<dbReference type="EC" id="6.1.1.1" evidence="1 10"/>
<feature type="domain" description="Tyrosine--tRNA ligase SYY-like C-terminal" evidence="12">
    <location>
        <begin position="476"/>
        <end position="541"/>
    </location>
</feature>
<dbReference type="PANTHER" id="PTHR11766:SF0">
    <property type="entry name" value="TYROSINE--TRNA LIGASE, MITOCHONDRIAL"/>
    <property type="match status" value="1"/>
</dbReference>
<keyword evidence="5" id="KW-0694">RNA-binding</keyword>
<dbReference type="Pfam" id="PF22421">
    <property type="entry name" value="SYY_C-terminal"/>
    <property type="match status" value="1"/>
</dbReference>
<comment type="catalytic activity">
    <reaction evidence="9 10">
        <text>tRNA(Tyr) + L-tyrosine + ATP = L-tyrosyl-tRNA(Tyr) + AMP + diphosphate + H(+)</text>
        <dbReference type="Rhea" id="RHEA:10220"/>
        <dbReference type="Rhea" id="RHEA-COMP:9706"/>
        <dbReference type="Rhea" id="RHEA-COMP:9707"/>
        <dbReference type="ChEBI" id="CHEBI:15378"/>
        <dbReference type="ChEBI" id="CHEBI:30616"/>
        <dbReference type="ChEBI" id="CHEBI:33019"/>
        <dbReference type="ChEBI" id="CHEBI:58315"/>
        <dbReference type="ChEBI" id="CHEBI:78442"/>
        <dbReference type="ChEBI" id="CHEBI:78536"/>
        <dbReference type="ChEBI" id="CHEBI:456215"/>
        <dbReference type="EC" id="6.1.1.1"/>
    </reaction>
</comment>
<dbReference type="PRINTS" id="PR01040">
    <property type="entry name" value="TRNASYNTHTYR"/>
</dbReference>
<accession>A0A437ABV4</accession>
<dbReference type="AlphaFoldDB" id="A0A437ABV4"/>
<dbReference type="RefSeq" id="XP_067493871.1">
    <property type="nucleotide sequence ID" value="XM_067631314.1"/>
</dbReference>
<gene>
    <name evidence="13" type="ORF">DFL_002516</name>
</gene>
<sequence>MEAANSIRFRNALVFLRHQLRSTYASRPLHQQQCRTNVNSSNPPVRKNFQKDSMAKFINQGIGDMKNITHPTPGLLRTLEERGFLGQFHGNREEFVKLTNGEVIHIYAGADATASSLHIGHLMVLMPMIHSMLHGHRISLIVGIATARIGDPSGRLTERAGMKDRHLGERTFRHGTEITQQLSSLLKNVINYARERGYEEKKIGRRHITSNLQWHRNVGIIDFMQIVGHRSRIGEMMLRKSVSERLKSEEGLSFSEFSYQLIQAMDYWHLFSNLGVRLQIGGSDQWGNITAGCDLINRMVNEATWIDEQPTPSLIKNMAKPYGLTVPLLTTSSGEKFSKSTGAGNIWISASKTPPFSLYQYLLNRPDDVMEQWLKYFTLLPIEKINEIMVEQKEHPERRPAQKKLAYEMIDLLHGPVVARKCVQTTAIFFGQTDEADGLAKREEKLKQGLTGSDIEGISARPFWEPVLADEVIGSPLEKALVAGGVAPSNSQARTLLKSGAVSIGPHLRQVKLADEKILLTPDDLIDGKILLVKIGKNKLHIMRMETELTMKQAIAEREDPEGTIENSKPKAELRTRRQRKALKRKEKKANAEARKVNRKRVKVTSKALESEKRRASDRPMGEQEFDSLLRKALDRAERKAPGSRDIANRIEFKGMRMNRKPESQD</sequence>
<keyword evidence="6 10" id="KW-0648">Protein biosynthesis</keyword>
<keyword evidence="7 10" id="KW-0030">Aminoacyl-tRNA synthetase</keyword>
<dbReference type="PANTHER" id="PTHR11766">
    <property type="entry name" value="TYROSYL-TRNA SYNTHETASE"/>
    <property type="match status" value="1"/>
</dbReference>
<evidence type="ECO:0000256" key="1">
    <source>
        <dbReference type="ARBA" id="ARBA00013160"/>
    </source>
</evidence>
<comment type="similarity">
    <text evidence="10">Belongs to the class-I aminoacyl-tRNA synthetase family.</text>
</comment>
<dbReference type="InterPro" id="IPR014729">
    <property type="entry name" value="Rossmann-like_a/b/a_fold"/>
</dbReference>
<dbReference type="InterPro" id="IPR054608">
    <property type="entry name" value="SYY-like_C"/>
</dbReference>
<feature type="compositionally biased region" description="Basic residues" evidence="11">
    <location>
        <begin position="577"/>
        <end position="588"/>
    </location>
</feature>
<dbReference type="Gene3D" id="1.10.240.10">
    <property type="entry name" value="Tyrosyl-Transfer RNA Synthetase"/>
    <property type="match status" value="1"/>
</dbReference>
<dbReference type="InterPro" id="IPR002305">
    <property type="entry name" value="aa-tRNA-synth_Ic"/>
</dbReference>
<dbReference type="InterPro" id="IPR024088">
    <property type="entry name" value="Tyr-tRNA-ligase_bac-type"/>
</dbReference>
<evidence type="ECO:0000256" key="10">
    <source>
        <dbReference type="RuleBase" id="RU361234"/>
    </source>
</evidence>
<keyword evidence="3 10" id="KW-0547">Nucleotide-binding</keyword>
<evidence type="ECO:0000256" key="8">
    <source>
        <dbReference type="ARBA" id="ARBA00033323"/>
    </source>
</evidence>
<evidence type="ECO:0000256" key="4">
    <source>
        <dbReference type="ARBA" id="ARBA00022840"/>
    </source>
</evidence>
<protein>
    <recommendedName>
        <fullName evidence="1 10">Tyrosine--tRNA ligase</fullName>
        <ecNumber evidence="1 10">6.1.1.1</ecNumber>
    </recommendedName>
    <alternativeName>
        <fullName evidence="8 10">Tyrosyl-tRNA synthetase</fullName>
    </alternativeName>
</protein>
<dbReference type="GO" id="GO:0005524">
    <property type="term" value="F:ATP binding"/>
    <property type="evidence" value="ECO:0007669"/>
    <property type="project" value="UniProtKB-KW"/>
</dbReference>
<dbReference type="GO" id="GO:0005739">
    <property type="term" value="C:mitochondrion"/>
    <property type="evidence" value="ECO:0007669"/>
    <property type="project" value="TreeGrafter"/>
</dbReference>
<dbReference type="SUPFAM" id="SSF52374">
    <property type="entry name" value="Nucleotidylyl transferase"/>
    <property type="match status" value="1"/>
</dbReference>
<feature type="region of interest" description="Disordered" evidence="11">
    <location>
        <begin position="558"/>
        <end position="666"/>
    </location>
</feature>
<dbReference type="STRING" id="97331.A0A437ABV4"/>
<dbReference type="SUPFAM" id="SSF55174">
    <property type="entry name" value="Alpha-L RNA-binding motif"/>
    <property type="match status" value="1"/>
</dbReference>